<keyword evidence="2" id="KW-1185">Reference proteome</keyword>
<protein>
    <submittedName>
        <fullName evidence="1">Uncharacterized protein</fullName>
    </submittedName>
</protein>
<gene>
    <name evidence="1" type="ORF">V6N12_051829</name>
</gene>
<accession>A0ABR2GGG4</accession>
<organism evidence="1 2">
    <name type="scientific">Hibiscus sabdariffa</name>
    <name type="common">roselle</name>
    <dbReference type="NCBI Taxonomy" id="183260"/>
    <lineage>
        <taxon>Eukaryota</taxon>
        <taxon>Viridiplantae</taxon>
        <taxon>Streptophyta</taxon>
        <taxon>Embryophyta</taxon>
        <taxon>Tracheophyta</taxon>
        <taxon>Spermatophyta</taxon>
        <taxon>Magnoliopsida</taxon>
        <taxon>eudicotyledons</taxon>
        <taxon>Gunneridae</taxon>
        <taxon>Pentapetalae</taxon>
        <taxon>rosids</taxon>
        <taxon>malvids</taxon>
        <taxon>Malvales</taxon>
        <taxon>Malvaceae</taxon>
        <taxon>Malvoideae</taxon>
        <taxon>Hibiscus</taxon>
    </lineage>
</organism>
<evidence type="ECO:0000313" key="2">
    <source>
        <dbReference type="Proteomes" id="UP001472677"/>
    </source>
</evidence>
<sequence length="85" mass="9521">MALSSLSKETPVLQIGHAAILINHESKHLLWNKWPHPTRFLHHCPCLKPSKQITQESGSKWVDFGSGENLNWGSFLSCSGDNPDE</sequence>
<reference evidence="1 2" key="1">
    <citation type="journal article" date="2024" name="G3 (Bethesda)">
        <title>Genome assembly of Hibiscus sabdariffa L. provides insights into metabolisms of medicinal natural products.</title>
        <authorList>
            <person name="Kim T."/>
        </authorList>
    </citation>
    <scope>NUCLEOTIDE SEQUENCE [LARGE SCALE GENOMIC DNA]</scope>
    <source>
        <strain evidence="1">TK-2024</strain>
        <tissue evidence="1">Old leaves</tissue>
    </source>
</reference>
<comment type="caution">
    <text evidence="1">The sequence shown here is derived from an EMBL/GenBank/DDBJ whole genome shotgun (WGS) entry which is preliminary data.</text>
</comment>
<dbReference type="Proteomes" id="UP001472677">
    <property type="component" value="Unassembled WGS sequence"/>
</dbReference>
<name>A0ABR2GGG4_9ROSI</name>
<evidence type="ECO:0000313" key="1">
    <source>
        <dbReference type="EMBL" id="KAK8602007.1"/>
    </source>
</evidence>
<dbReference type="EMBL" id="JBBPBM010000001">
    <property type="protein sequence ID" value="KAK8602007.1"/>
    <property type="molecule type" value="Genomic_DNA"/>
</dbReference>
<proteinExistence type="predicted"/>